<keyword evidence="3" id="KW-1185">Reference proteome</keyword>
<comment type="caution">
    <text evidence="2">The sequence shown here is derived from an EMBL/GenBank/DDBJ whole genome shotgun (WGS) entry which is preliminary data.</text>
</comment>
<keyword evidence="1" id="KW-0812">Transmembrane</keyword>
<reference evidence="2 3" key="1">
    <citation type="submission" date="2020-04" db="EMBL/GenBank/DDBJ databases">
        <title>Pseudoalteromonas caenipelagi sp. nov., isolated from a tidal flat.</title>
        <authorList>
            <person name="Park S."/>
            <person name="Yoon J.-H."/>
        </authorList>
    </citation>
    <scope>NUCLEOTIDE SEQUENCE [LARGE SCALE GENOMIC DNA]</scope>
    <source>
        <strain evidence="2 3">JBTF-M23</strain>
    </source>
</reference>
<organism evidence="2 3">
    <name type="scientific">Pseudoalteromonas caenipelagi</name>
    <dbReference type="NCBI Taxonomy" id="2726988"/>
    <lineage>
        <taxon>Bacteria</taxon>
        <taxon>Pseudomonadati</taxon>
        <taxon>Pseudomonadota</taxon>
        <taxon>Gammaproteobacteria</taxon>
        <taxon>Alteromonadales</taxon>
        <taxon>Pseudoalteromonadaceae</taxon>
        <taxon>Pseudoalteromonas</taxon>
    </lineage>
</organism>
<accession>A0A849VCS8</accession>
<dbReference type="InterPro" id="IPR021550">
    <property type="entry name" value="DUF2897"/>
</dbReference>
<dbReference type="Pfam" id="PF11446">
    <property type="entry name" value="DUF2897"/>
    <property type="match status" value="1"/>
</dbReference>
<gene>
    <name evidence="2" type="ORF">HG263_10005</name>
</gene>
<keyword evidence="1" id="KW-0472">Membrane</keyword>
<dbReference type="EMBL" id="JABBPG010000003">
    <property type="protein sequence ID" value="NOU50865.1"/>
    <property type="molecule type" value="Genomic_DNA"/>
</dbReference>
<dbReference type="Proteomes" id="UP000586305">
    <property type="component" value="Unassembled WGS sequence"/>
</dbReference>
<sequence length="59" mass="6848">MLEQLETWHIILIIATVLAVVWSNIALLKYSAKFDIKGKIDKQTKPTEHTVQRKDKDVE</sequence>
<dbReference type="RefSeq" id="WP_171625936.1">
    <property type="nucleotide sequence ID" value="NZ_JABBPG010000003.1"/>
</dbReference>
<feature type="transmembrane region" description="Helical" evidence="1">
    <location>
        <begin position="6"/>
        <end position="28"/>
    </location>
</feature>
<protein>
    <submittedName>
        <fullName evidence="2">DUF2897 family protein</fullName>
    </submittedName>
</protein>
<dbReference type="AlphaFoldDB" id="A0A849VCS8"/>
<name>A0A849VCS8_9GAMM</name>
<evidence type="ECO:0000313" key="2">
    <source>
        <dbReference type="EMBL" id="NOU50865.1"/>
    </source>
</evidence>
<evidence type="ECO:0000256" key="1">
    <source>
        <dbReference type="SAM" id="Phobius"/>
    </source>
</evidence>
<keyword evidence="1" id="KW-1133">Transmembrane helix</keyword>
<evidence type="ECO:0000313" key="3">
    <source>
        <dbReference type="Proteomes" id="UP000586305"/>
    </source>
</evidence>
<proteinExistence type="predicted"/>